<evidence type="ECO:0000313" key="7">
    <source>
        <dbReference type="Proteomes" id="UP000256970"/>
    </source>
</evidence>
<keyword evidence="2" id="KW-0150">Chloroplast</keyword>
<evidence type="ECO:0000313" key="6">
    <source>
        <dbReference type="EMBL" id="SZX67995.1"/>
    </source>
</evidence>
<reference evidence="6 7" key="1">
    <citation type="submission" date="2016-10" db="EMBL/GenBank/DDBJ databases">
        <authorList>
            <person name="Cai Z."/>
        </authorList>
    </citation>
    <scope>NUCLEOTIDE SEQUENCE [LARGE SCALE GENOMIC DNA]</scope>
</reference>
<keyword evidence="5" id="KW-0812">Transmembrane</keyword>
<feature type="transmembrane region" description="Helical" evidence="5">
    <location>
        <begin position="276"/>
        <end position="294"/>
    </location>
</feature>
<feature type="region of interest" description="Disordered" evidence="4">
    <location>
        <begin position="372"/>
        <end position="395"/>
    </location>
</feature>
<gene>
    <name evidence="6" type="ORF">BQ4739_LOCUS8324</name>
</gene>
<dbReference type="InterPro" id="IPR022051">
    <property type="entry name" value="DUF3611"/>
</dbReference>
<dbReference type="AlphaFoldDB" id="A0A383VR48"/>
<name>A0A383VR48_TETOB</name>
<dbReference type="STRING" id="3088.A0A383VR48"/>
<feature type="region of interest" description="Disordered" evidence="4">
    <location>
        <begin position="44"/>
        <end position="65"/>
    </location>
</feature>
<evidence type="ECO:0000256" key="4">
    <source>
        <dbReference type="SAM" id="MobiDB-lite"/>
    </source>
</evidence>
<dbReference type="Pfam" id="PF00504">
    <property type="entry name" value="Chloroa_b-bind"/>
    <property type="match status" value="1"/>
</dbReference>
<dbReference type="EMBL" id="FNXT01000827">
    <property type="protein sequence ID" value="SZX67995.1"/>
    <property type="molecule type" value="Genomic_DNA"/>
</dbReference>
<sequence>MQQIPLAHKRPVGLGVSCSPLQAKAVPCRPLLQRVRRCAVAAAGSGPLSPSAIRNDGKQQQQRGDLQVAGAAADYPYNPQQPSYNPSSFGGPDSTGKLGEAARSSLSKATQAMSRYGWIGFWVQLTLSVVSGVILLFSVAFTSQSGPKASLYLTLVGILAGFLSTFWSFGYQRLASRMQEYLDGANVAKIKKQQVMEQITRGILINIVMEQITRGILINIVGMGSTLLGISTLVGLLVAKTLSNASVNPFMASAAAGYNPVLALDVFLVQAATNTLLGHFLSLLCSLWLLNIVGEGRGLRFQRQRHMQKIKGDEDGPGSSLIGGTVKGFAGIYDIPTALGKGGRGGAGGSGRPGGDSYKTRAAAAAAAGASTPAGMSSSSLPNQPQKFAGGGYSSSSSSSGVSRATASSMPVVAAAAAAAAAAAPAASANAGSSAAVLPAASTAAPAALSAAAAAAAAPAAVTAAFQSFQAWRGNLAAWRAAAAPAAAAAATNAQALAAAGLAAPPVRVPSEPMQRLNQDFLLMPSESSLTYLDGALPGDFGFDPLGLFDPQVTSQAERTWLVTSEVIHGRWAMLGAVGCLVPELLGQQPFFATGWLPPAGAGPRYWADPYTLCGIQVALLGSAEWLRWRDYQQPGSMAAPLQPLLPQRADLAGGFAGSGAPAYPSGVFNCFAYVVSGPAIAQYKESEIRHGRLAMLAVAGFCAQAVLSGQGPWACLAAHLQSPLAANIFTSFGTVLGQ</sequence>
<keyword evidence="7" id="KW-1185">Reference proteome</keyword>
<keyword evidence="5" id="KW-0472">Membrane</keyword>
<evidence type="ECO:0000256" key="5">
    <source>
        <dbReference type="SAM" id="Phobius"/>
    </source>
</evidence>
<dbReference type="InterPro" id="IPR022796">
    <property type="entry name" value="Chloroa_b-bind"/>
</dbReference>
<feature type="region of interest" description="Disordered" evidence="4">
    <location>
        <begin position="82"/>
        <end position="102"/>
    </location>
</feature>
<dbReference type="PANTHER" id="PTHR34548">
    <property type="entry name" value="PROTEIN TIC 21, CHLOROPLASTIC"/>
    <property type="match status" value="1"/>
</dbReference>
<dbReference type="PANTHER" id="PTHR34548:SF2">
    <property type="entry name" value="PROTEIN TIC 21, CHLOROPLASTIC"/>
    <property type="match status" value="1"/>
</dbReference>
<keyword evidence="3" id="KW-0934">Plastid</keyword>
<keyword evidence="5" id="KW-1133">Transmembrane helix</keyword>
<dbReference type="Pfam" id="PF12263">
    <property type="entry name" value="DUF3611"/>
    <property type="match status" value="1"/>
</dbReference>
<comment type="subcellular location">
    <subcellularLocation>
        <location evidence="1">Plastid</location>
        <location evidence="1">Chloroplast</location>
    </subcellularLocation>
</comment>
<evidence type="ECO:0000256" key="3">
    <source>
        <dbReference type="ARBA" id="ARBA00022640"/>
    </source>
</evidence>
<dbReference type="Proteomes" id="UP000256970">
    <property type="component" value="Unassembled WGS sequence"/>
</dbReference>
<accession>A0A383VR48</accession>
<evidence type="ECO:0000256" key="2">
    <source>
        <dbReference type="ARBA" id="ARBA00022528"/>
    </source>
</evidence>
<dbReference type="Gene3D" id="1.10.3460.10">
    <property type="entry name" value="Chlorophyll a/b binding protein domain"/>
    <property type="match status" value="1"/>
</dbReference>
<organism evidence="6 7">
    <name type="scientific">Tetradesmus obliquus</name>
    <name type="common">Green alga</name>
    <name type="synonym">Acutodesmus obliquus</name>
    <dbReference type="NCBI Taxonomy" id="3088"/>
    <lineage>
        <taxon>Eukaryota</taxon>
        <taxon>Viridiplantae</taxon>
        <taxon>Chlorophyta</taxon>
        <taxon>core chlorophytes</taxon>
        <taxon>Chlorophyceae</taxon>
        <taxon>CS clade</taxon>
        <taxon>Sphaeropleales</taxon>
        <taxon>Scenedesmaceae</taxon>
        <taxon>Tetradesmus</taxon>
    </lineage>
</organism>
<feature type="transmembrane region" description="Helical" evidence="5">
    <location>
        <begin position="116"/>
        <end position="137"/>
    </location>
</feature>
<evidence type="ECO:0000256" key="1">
    <source>
        <dbReference type="ARBA" id="ARBA00004229"/>
    </source>
</evidence>
<feature type="transmembrane region" description="Helical" evidence="5">
    <location>
        <begin position="250"/>
        <end position="269"/>
    </location>
</feature>
<dbReference type="SUPFAM" id="SSF103511">
    <property type="entry name" value="Chlorophyll a-b binding protein"/>
    <property type="match status" value="1"/>
</dbReference>
<feature type="transmembrane region" description="Helical" evidence="5">
    <location>
        <begin position="149"/>
        <end position="169"/>
    </location>
</feature>
<proteinExistence type="predicted"/>
<feature type="transmembrane region" description="Helical" evidence="5">
    <location>
        <begin position="216"/>
        <end position="238"/>
    </location>
</feature>
<dbReference type="GO" id="GO:0009507">
    <property type="term" value="C:chloroplast"/>
    <property type="evidence" value="ECO:0007669"/>
    <property type="project" value="UniProtKB-SubCell"/>
</dbReference>
<protein>
    <submittedName>
        <fullName evidence="6">Uncharacterized protein</fullName>
    </submittedName>
</protein>